<sequence length="206" mass="23900">MQKELIFVLDPMCSWCWGFAPVIEELRTKLNDKYLFSLVLGGLRTQGEMPWNESSKEYLKGHWKQVSQRTGQVFSEGLFEKEYFDYDTYTACKAVIAVRELFGMQSAFDYLHTIQEAFYTRTEDITNSEVLLRLLHGSKSDESAFRTFFESDRAQLLMEHDFAKARSMGANAFPSVVVIDEEGHMVCQKGYRSLQEMKKLLEDSYA</sequence>
<evidence type="ECO:0000313" key="1">
    <source>
        <dbReference type="EMBL" id="MDM5263870.1"/>
    </source>
</evidence>
<name>A0ABT7QS81_9BACT</name>
<reference evidence="1" key="1">
    <citation type="submission" date="2023-01" db="EMBL/GenBank/DDBJ databases">
        <title>Sulfurovum sp. XTW-4 genome assembly.</title>
        <authorList>
            <person name="Wang J."/>
        </authorList>
    </citation>
    <scope>NUCLEOTIDE SEQUENCE</scope>
    <source>
        <strain evidence="1">XTW-4</strain>
    </source>
</reference>
<dbReference type="Gene3D" id="1.10.472.60">
    <property type="entry name" value="putative protein disulfide isomerase domain"/>
    <property type="match status" value="1"/>
</dbReference>
<comment type="caution">
    <text evidence="1">The sequence shown here is derived from an EMBL/GenBank/DDBJ whole genome shotgun (WGS) entry which is preliminary data.</text>
</comment>
<organism evidence="1 2">
    <name type="scientific">Sulfurovum xiamenensis</name>
    <dbReference type="NCBI Taxonomy" id="3019066"/>
    <lineage>
        <taxon>Bacteria</taxon>
        <taxon>Pseudomonadati</taxon>
        <taxon>Campylobacterota</taxon>
        <taxon>Epsilonproteobacteria</taxon>
        <taxon>Campylobacterales</taxon>
        <taxon>Sulfurovaceae</taxon>
        <taxon>Sulfurovum</taxon>
    </lineage>
</organism>
<protein>
    <submittedName>
        <fullName evidence="1">DsbA family protein</fullName>
    </submittedName>
</protein>
<dbReference type="Pfam" id="PF13743">
    <property type="entry name" value="Thioredoxin_5"/>
    <property type="match status" value="1"/>
</dbReference>
<dbReference type="SUPFAM" id="SSF52833">
    <property type="entry name" value="Thioredoxin-like"/>
    <property type="match status" value="1"/>
</dbReference>
<keyword evidence="2" id="KW-1185">Reference proteome</keyword>
<dbReference type="EMBL" id="JAQIBC010000003">
    <property type="protein sequence ID" value="MDM5263870.1"/>
    <property type="molecule type" value="Genomic_DNA"/>
</dbReference>
<dbReference type="PANTHER" id="PTHR13887:SF54">
    <property type="entry name" value="DSBA FAMILY PROTEIN"/>
    <property type="match status" value="1"/>
</dbReference>
<accession>A0ABT7QS81</accession>
<dbReference type="PANTHER" id="PTHR13887">
    <property type="entry name" value="GLUTATHIONE S-TRANSFERASE KAPPA"/>
    <property type="match status" value="1"/>
</dbReference>
<dbReference type="CDD" id="cd03025">
    <property type="entry name" value="DsbA_FrnE_like"/>
    <property type="match status" value="1"/>
</dbReference>
<dbReference type="Gene3D" id="3.40.30.10">
    <property type="entry name" value="Glutaredoxin"/>
    <property type="match status" value="1"/>
</dbReference>
<proteinExistence type="predicted"/>
<dbReference type="RefSeq" id="WP_289401818.1">
    <property type="nucleotide sequence ID" value="NZ_JAQIBC010000003.1"/>
</dbReference>
<dbReference type="InterPro" id="IPR036249">
    <property type="entry name" value="Thioredoxin-like_sf"/>
</dbReference>
<dbReference type="Proteomes" id="UP001169066">
    <property type="component" value="Unassembled WGS sequence"/>
</dbReference>
<gene>
    <name evidence="1" type="ORF">PF327_06635</name>
</gene>
<evidence type="ECO:0000313" key="2">
    <source>
        <dbReference type="Proteomes" id="UP001169066"/>
    </source>
</evidence>